<organism evidence="1 2">
    <name type="scientific">Knipowitschia caucasica</name>
    <name type="common">Caucasian dwarf goby</name>
    <name type="synonym">Pomatoschistus caucasicus</name>
    <dbReference type="NCBI Taxonomy" id="637954"/>
    <lineage>
        <taxon>Eukaryota</taxon>
        <taxon>Metazoa</taxon>
        <taxon>Chordata</taxon>
        <taxon>Craniata</taxon>
        <taxon>Vertebrata</taxon>
        <taxon>Euteleostomi</taxon>
        <taxon>Actinopterygii</taxon>
        <taxon>Neopterygii</taxon>
        <taxon>Teleostei</taxon>
        <taxon>Neoteleostei</taxon>
        <taxon>Acanthomorphata</taxon>
        <taxon>Gobiaria</taxon>
        <taxon>Gobiiformes</taxon>
        <taxon>Gobioidei</taxon>
        <taxon>Gobiidae</taxon>
        <taxon>Gobiinae</taxon>
        <taxon>Knipowitschia</taxon>
    </lineage>
</organism>
<name>A0AAV2JQT9_KNICA</name>
<protein>
    <recommendedName>
        <fullName evidence="3">Reverse transcriptase</fullName>
    </recommendedName>
</protein>
<evidence type="ECO:0000313" key="1">
    <source>
        <dbReference type="EMBL" id="CAL1578573.1"/>
    </source>
</evidence>
<proteinExistence type="predicted"/>
<dbReference type="Proteomes" id="UP001497482">
    <property type="component" value="Chromosome 13"/>
</dbReference>
<gene>
    <name evidence="1" type="ORF">KC01_LOCUS9699</name>
</gene>
<dbReference type="EMBL" id="OZ035835">
    <property type="protein sequence ID" value="CAL1578573.1"/>
    <property type="molecule type" value="Genomic_DNA"/>
</dbReference>
<evidence type="ECO:0000313" key="2">
    <source>
        <dbReference type="Proteomes" id="UP001497482"/>
    </source>
</evidence>
<evidence type="ECO:0008006" key="3">
    <source>
        <dbReference type="Google" id="ProtNLM"/>
    </source>
</evidence>
<reference evidence="1 2" key="1">
    <citation type="submission" date="2024-04" db="EMBL/GenBank/DDBJ databases">
        <authorList>
            <person name="Waldvogel A.-M."/>
            <person name="Schoenle A."/>
        </authorList>
    </citation>
    <scope>NUCLEOTIDE SEQUENCE [LARGE SCALE GENOMIC DNA]</scope>
</reference>
<sequence length="308" mass="35003">MVHSEYPVTNEITSLLDLEAKVRELYLELTGIDAPEDLGDVEAQKLRCSNMKILEHNRWKLLRSQGKGVEVFANDQVSNFWLRQPVVSGLTVPEFLVALRLRTNTVIMRYSAVARAPNADSSCRFCKYPNETLPHIIGNCPEFKKNRMTAHNKVCGRLGDLASVKGWKFLRDEHVIVSGKTWVPDLIITKDGKGMILDVTICFEKHLSTLREKAEAKQRKYEHLKPVLEKGLKLSQVTVEGFTMGARGKWHKGNYRILEEMGFSKAAMKLEARRLSKLVLVNTIRTIRHRPESDLKALPPSKALNSSR</sequence>
<dbReference type="AlphaFoldDB" id="A0AAV2JQT9"/>
<keyword evidence="2" id="KW-1185">Reference proteome</keyword>
<accession>A0AAV2JQT9</accession>